<dbReference type="InterPro" id="IPR002928">
    <property type="entry name" value="Myosin_tail"/>
</dbReference>
<name>A0A3Q3H0S6_9LABR</name>
<evidence type="ECO:0000256" key="2">
    <source>
        <dbReference type="ARBA" id="ARBA00022777"/>
    </source>
</evidence>
<keyword evidence="8" id="KW-1185">Reference proteome</keyword>
<keyword evidence="2" id="KW-0808">Transferase</keyword>
<reference evidence="7" key="1">
    <citation type="submission" date="2025-08" db="UniProtKB">
        <authorList>
            <consortium name="Ensembl"/>
        </authorList>
    </citation>
    <scope>IDENTIFICATION</scope>
</reference>
<protein>
    <recommendedName>
        <fullName evidence="6">Myosin tail domain-containing protein</fullName>
    </recommendedName>
</protein>
<sequence>EITDLTDQLSDGGKSVHELQKAKKKIEMEKEELQGSLEESEAALEVEETKVLRLQLELSQAKGDLERRLQEKEEEAEAARKSHQRALESLQASLDVELKGRAEGMKLKKKLESDINELELQVDLLTKNNAELSKSSKKMQQQIKELQAQLEEEVRSHEEHREDQAAVERRCGLLISEGEETRAVLESAERARKGLETELQEANEKYSDLNNQCALSGRRKLEVDLQTLQQEHEELQGELRGSTDKSKKATSELARVGEELRLEQEHALHLERVKKGLEAQIKDMSGRLDEAEQMALKGGKKIIQKLEGKEEQANMNMAKYRKTVNELDDAEERADIAESALTKIRTKNRGSFGKGYSSGYSTPFSGLVRSPSSVGSEGRGEKILNDDEESVSSLIPAYLNSLKKLMVD</sequence>
<accession>A0A3Q3H0S6</accession>
<evidence type="ECO:0000256" key="5">
    <source>
        <dbReference type="SAM" id="MobiDB-lite"/>
    </source>
</evidence>
<feature type="domain" description="Myosin tail" evidence="6">
    <location>
        <begin position="1"/>
        <end position="309"/>
    </location>
</feature>
<dbReference type="GO" id="GO:0005737">
    <property type="term" value="C:cytoplasm"/>
    <property type="evidence" value="ECO:0007669"/>
    <property type="project" value="TreeGrafter"/>
</dbReference>
<dbReference type="FunFam" id="1.20.5.370:FF:000016">
    <property type="match status" value="1"/>
</dbReference>
<evidence type="ECO:0000259" key="6">
    <source>
        <dbReference type="Pfam" id="PF01576"/>
    </source>
</evidence>
<evidence type="ECO:0000313" key="8">
    <source>
        <dbReference type="Proteomes" id="UP000261660"/>
    </source>
</evidence>
<dbReference type="InParanoid" id="A0A3Q3H0S6"/>
<keyword evidence="3 4" id="KW-0175">Coiled coil</keyword>
<evidence type="ECO:0000313" key="7">
    <source>
        <dbReference type="Ensembl" id="ENSLBEP00000037514.1"/>
    </source>
</evidence>
<dbReference type="STRING" id="56723.ENSLBEP00000037514"/>
<dbReference type="PANTHER" id="PTHR22988:SF75">
    <property type="entry name" value="MYOSIN-16-LIKE"/>
    <property type="match status" value="1"/>
</dbReference>
<dbReference type="SUPFAM" id="SSF57997">
    <property type="entry name" value="Tropomyosin"/>
    <property type="match status" value="1"/>
</dbReference>
<dbReference type="InterPro" id="IPR050839">
    <property type="entry name" value="Rho-assoc_Ser/Thr_Kinase"/>
</dbReference>
<dbReference type="Gene3D" id="1.20.5.370">
    <property type="match status" value="5"/>
</dbReference>
<proteinExistence type="predicted"/>
<evidence type="ECO:0000256" key="3">
    <source>
        <dbReference type="ARBA" id="ARBA00023054"/>
    </source>
</evidence>
<dbReference type="Proteomes" id="UP000261660">
    <property type="component" value="Unplaced"/>
</dbReference>
<dbReference type="FunFam" id="1.20.5.370:FF:000008">
    <property type="entry name" value="Myosin heavy chain"/>
    <property type="match status" value="1"/>
</dbReference>
<dbReference type="GeneTree" id="ENSGT00940000160705"/>
<keyword evidence="2" id="KW-0418">Kinase</keyword>
<dbReference type="GO" id="GO:0016459">
    <property type="term" value="C:myosin complex"/>
    <property type="evidence" value="ECO:0007669"/>
    <property type="project" value="InterPro"/>
</dbReference>
<reference evidence="7" key="2">
    <citation type="submission" date="2025-09" db="UniProtKB">
        <authorList>
            <consortium name="Ensembl"/>
        </authorList>
    </citation>
    <scope>IDENTIFICATION</scope>
</reference>
<evidence type="ECO:0000256" key="1">
    <source>
        <dbReference type="ARBA" id="ARBA00022527"/>
    </source>
</evidence>
<dbReference type="GO" id="GO:0031032">
    <property type="term" value="P:actomyosin structure organization"/>
    <property type="evidence" value="ECO:0007669"/>
    <property type="project" value="TreeGrafter"/>
</dbReference>
<dbReference type="PANTHER" id="PTHR22988">
    <property type="entry name" value="MYOTONIC DYSTROPHY S/T KINASE-RELATED"/>
    <property type="match status" value="1"/>
</dbReference>
<feature type="region of interest" description="Disordered" evidence="5">
    <location>
        <begin position="1"/>
        <end position="20"/>
    </location>
</feature>
<dbReference type="Ensembl" id="ENSLBET00000039066.1">
    <property type="protein sequence ID" value="ENSLBEP00000037514.1"/>
    <property type="gene ID" value="ENSLBEG00000027998.1"/>
</dbReference>
<keyword evidence="1" id="KW-0723">Serine/threonine-protein kinase</keyword>
<dbReference type="Pfam" id="PF01576">
    <property type="entry name" value="Myosin_tail_1"/>
    <property type="match status" value="1"/>
</dbReference>
<feature type="region of interest" description="Disordered" evidence="5">
    <location>
        <begin position="63"/>
        <end position="84"/>
    </location>
</feature>
<evidence type="ECO:0000256" key="4">
    <source>
        <dbReference type="SAM" id="Coils"/>
    </source>
</evidence>
<dbReference type="GO" id="GO:0004674">
    <property type="term" value="F:protein serine/threonine kinase activity"/>
    <property type="evidence" value="ECO:0007669"/>
    <property type="project" value="UniProtKB-KW"/>
</dbReference>
<dbReference type="AlphaFoldDB" id="A0A3Q3H0S6"/>
<dbReference type="InterPro" id="IPR014751">
    <property type="entry name" value="XRCC4-like_C"/>
</dbReference>
<organism evidence="7 8">
    <name type="scientific">Labrus bergylta</name>
    <name type="common">ballan wrasse</name>
    <dbReference type="NCBI Taxonomy" id="56723"/>
    <lineage>
        <taxon>Eukaryota</taxon>
        <taxon>Metazoa</taxon>
        <taxon>Chordata</taxon>
        <taxon>Craniata</taxon>
        <taxon>Vertebrata</taxon>
        <taxon>Euteleostomi</taxon>
        <taxon>Actinopterygii</taxon>
        <taxon>Neopterygii</taxon>
        <taxon>Teleostei</taxon>
        <taxon>Neoteleostei</taxon>
        <taxon>Acanthomorphata</taxon>
        <taxon>Eupercaria</taxon>
        <taxon>Labriformes</taxon>
        <taxon>Labridae</taxon>
        <taxon>Labrus</taxon>
    </lineage>
</organism>
<feature type="coiled-coil region" evidence="4">
    <location>
        <begin position="274"/>
        <end position="347"/>
    </location>
</feature>
<feature type="region of interest" description="Disordered" evidence="5">
    <location>
        <begin position="367"/>
        <end position="387"/>
    </location>
</feature>